<evidence type="ECO:0000313" key="3">
    <source>
        <dbReference type="EMBL" id="KIX85336.1"/>
    </source>
</evidence>
<dbReference type="EMBL" id="ARQD01000002">
    <property type="protein sequence ID" value="KIX85336.1"/>
    <property type="molecule type" value="Genomic_DNA"/>
</dbReference>
<dbReference type="InterPro" id="IPR001754">
    <property type="entry name" value="OMPdeCOase_dom"/>
</dbReference>
<evidence type="ECO:0000259" key="2">
    <source>
        <dbReference type="SMART" id="SM00934"/>
    </source>
</evidence>
<organism evidence="3 4">
    <name type="scientific">candidate division TM6 bacterium JCVI TM6SC1</name>
    <dbReference type="NCBI Taxonomy" id="1306947"/>
    <lineage>
        <taxon>Bacteria</taxon>
        <taxon>Candidatus Babelota</taxon>
        <taxon>Vermiphilus</taxon>
    </lineage>
</organism>
<keyword evidence="4" id="KW-1185">Reference proteome</keyword>
<dbReference type="InterPro" id="IPR011060">
    <property type="entry name" value="RibuloseP-bd_barrel"/>
</dbReference>
<dbReference type="SMART" id="SM00934">
    <property type="entry name" value="OMPdecase"/>
    <property type="match status" value="1"/>
</dbReference>
<name>A0A0D2JE67_9BACT</name>
<sequence length="213" mass="23542">MKLQIAFDITDLERALDIAHKVSEYTNIIEIGTPLLYTHGIKAVEKFRNAFPKKALLADTKIIDRSKETITAFAHAGADWMTVMAGTSKNVIHTACTVASSLNKKIMLDLLDAGSLGQSAMEAKNLGVDALLFHEPYDEQESLLLLDKWEMVRGNTTLPIFVSAKIKRETINSIISIHPDGIVIGRAIVEADNPAQEAEYFYNLINQDGTKQV</sequence>
<dbReference type="PANTHER" id="PTHR35039">
    <property type="entry name" value="3-KETO-L-GULONATE-6-PHOSPHATE DECARBOXYLASE SGBH-RELATED"/>
    <property type="match status" value="1"/>
</dbReference>
<dbReference type="GO" id="GO:0004590">
    <property type="term" value="F:orotidine-5'-phosphate decarboxylase activity"/>
    <property type="evidence" value="ECO:0007669"/>
    <property type="project" value="InterPro"/>
</dbReference>
<dbReference type="Gene3D" id="3.20.20.70">
    <property type="entry name" value="Aldolase class I"/>
    <property type="match status" value="1"/>
</dbReference>
<dbReference type="GO" id="GO:0006207">
    <property type="term" value="P:'de novo' pyrimidine nucleobase biosynthetic process"/>
    <property type="evidence" value="ECO:0007669"/>
    <property type="project" value="InterPro"/>
</dbReference>
<dbReference type="GO" id="GO:0033982">
    <property type="term" value="F:3-dehydro-L-gulonate-6-phosphate decarboxylase activity"/>
    <property type="evidence" value="ECO:0007669"/>
    <property type="project" value="TreeGrafter"/>
</dbReference>
<dbReference type="InterPro" id="IPR013785">
    <property type="entry name" value="Aldolase_TIM"/>
</dbReference>
<dbReference type="eggNOG" id="COG0269">
    <property type="taxonomic scope" value="Bacteria"/>
</dbReference>
<feature type="domain" description="Orotidine 5'-phosphate decarboxylase" evidence="2">
    <location>
        <begin position="2"/>
        <end position="201"/>
    </location>
</feature>
<dbReference type="AlphaFoldDB" id="A0A0D2JE67"/>
<keyword evidence="1" id="KW-0456">Lyase</keyword>
<protein>
    <recommendedName>
        <fullName evidence="2">Orotidine 5'-phosphate decarboxylase domain-containing protein</fullName>
    </recommendedName>
</protein>
<proteinExistence type="predicted"/>
<comment type="caution">
    <text evidence="3">The sequence shown here is derived from an EMBL/GenBank/DDBJ whole genome shotgun (WGS) entry which is preliminary data.</text>
</comment>
<dbReference type="Proteomes" id="UP000032214">
    <property type="component" value="Unassembled WGS sequence"/>
</dbReference>
<gene>
    <name evidence="3" type="ORF">J120_03485</name>
</gene>
<evidence type="ECO:0000313" key="4">
    <source>
        <dbReference type="Proteomes" id="UP000032214"/>
    </source>
</evidence>
<dbReference type="STRING" id="1306947.J120_03485"/>
<dbReference type="SUPFAM" id="SSF51366">
    <property type="entry name" value="Ribulose-phoshate binding barrel"/>
    <property type="match status" value="1"/>
</dbReference>
<dbReference type="Pfam" id="PF00215">
    <property type="entry name" value="OMPdecase"/>
    <property type="match status" value="1"/>
</dbReference>
<evidence type="ECO:0000256" key="1">
    <source>
        <dbReference type="ARBA" id="ARBA00023239"/>
    </source>
</evidence>
<accession>A0A0D2JE67</accession>
<reference evidence="3 4" key="1">
    <citation type="journal article" date="2013" name="Proc. Natl. Acad. Sci. U.S.A.">
        <title>Candidate phylum TM6 genome recovered from a hospital sink biofilm provides genomic insights into this uncultivated phylum.</title>
        <authorList>
            <person name="McLean J.S."/>
            <person name="Lombardo M.J."/>
            <person name="Badger J.H."/>
            <person name="Edlund A."/>
            <person name="Novotny M."/>
            <person name="Yee-Greenbaum J."/>
            <person name="Vyahhi N."/>
            <person name="Hall A.P."/>
            <person name="Yang Y."/>
            <person name="Dupont C.L."/>
            <person name="Ziegler M.G."/>
            <person name="Chitsaz H."/>
            <person name="Allen A.E."/>
            <person name="Yooseph S."/>
            <person name="Tesler G."/>
            <person name="Pevzner P.A."/>
            <person name="Friedman R.M."/>
            <person name="Nealson K.H."/>
            <person name="Venter J.C."/>
            <person name="Lasken R.S."/>
        </authorList>
    </citation>
    <scope>NUCLEOTIDE SEQUENCE [LARGE SCALE GENOMIC DNA]</scope>
    <source>
        <strain evidence="3 4">TM6SC1</strain>
    </source>
</reference>
<dbReference type="PANTHER" id="PTHR35039:SF3">
    <property type="entry name" value="3-KETO-L-GULONATE-6-PHOSPHATE DECARBOXYLASE SGBH-RELATED"/>
    <property type="match status" value="1"/>
</dbReference>
<dbReference type="GO" id="GO:0019854">
    <property type="term" value="P:L-ascorbic acid catabolic process"/>
    <property type="evidence" value="ECO:0007669"/>
    <property type="project" value="TreeGrafter"/>
</dbReference>